<gene>
    <name evidence="2" type="ORF">FGL95_09315</name>
</gene>
<proteinExistence type="predicted"/>
<keyword evidence="3" id="KW-1185">Reference proteome</keyword>
<dbReference type="Proteomes" id="UP000535543">
    <property type="component" value="Unassembled WGS sequence"/>
</dbReference>
<comment type="caution">
    <text evidence="2">The sequence shown here is derived from an EMBL/GenBank/DDBJ whole genome shotgun (WGS) entry which is preliminary data.</text>
</comment>
<accession>A0A848KCF5</accession>
<keyword evidence="1" id="KW-1133">Transmembrane helix</keyword>
<evidence type="ECO:0000313" key="2">
    <source>
        <dbReference type="EMBL" id="NMN95228.1"/>
    </source>
</evidence>
<keyword evidence="1" id="KW-0812">Transmembrane</keyword>
<organism evidence="2 3">
    <name type="scientific">Antrihabitans stalactiti</name>
    <dbReference type="NCBI Taxonomy" id="2584121"/>
    <lineage>
        <taxon>Bacteria</taxon>
        <taxon>Bacillati</taxon>
        <taxon>Actinomycetota</taxon>
        <taxon>Actinomycetes</taxon>
        <taxon>Mycobacteriales</taxon>
        <taxon>Nocardiaceae</taxon>
        <taxon>Antrihabitans</taxon>
    </lineage>
</organism>
<evidence type="ECO:0000313" key="3">
    <source>
        <dbReference type="Proteomes" id="UP000535543"/>
    </source>
</evidence>
<dbReference type="EMBL" id="VCQU01000003">
    <property type="protein sequence ID" value="NMN95228.1"/>
    <property type="molecule type" value="Genomic_DNA"/>
</dbReference>
<keyword evidence="1" id="KW-0472">Membrane</keyword>
<dbReference type="AlphaFoldDB" id="A0A848KCF5"/>
<sequence length="140" mass="14628">MLVLEIAAAIVGAFTVAGSGAVGVRLRRTSVELAEIGADNRRLIAVNAENERMAKSAREVAEAVETTSAAVDLGTTIVASSHKVIASIPFEILDAIPATRDTSRIVRGIHDGTADAVYRSIFGVNKAFRDALNKPPAGTD</sequence>
<name>A0A848KCF5_9NOCA</name>
<dbReference type="RefSeq" id="WP_169585983.1">
    <property type="nucleotide sequence ID" value="NZ_VCQU01000003.1"/>
</dbReference>
<evidence type="ECO:0000256" key="1">
    <source>
        <dbReference type="SAM" id="Phobius"/>
    </source>
</evidence>
<feature type="transmembrane region" description="Helical" evidence="1">
    <location>
        <begin position="6"/>
        <end position="24"/>
    </location>
</feature>
<reference evidence="2 3" key="2">
    <citation type="submission" date="2020-06" db="EMBL/GenBank/DDBJ databases">
        <title>Antribacter stalactiti gen. nov., sp. nov., a new member of the family Nacardiaceae isolated from a cave.</title>
        <authorList>
            <person name="Kim I.S."/>
        </authorList>
    </citation>
    <scope>NUCLEOTIDE SEQUENCE [LARGE SCALE GENOMIC DNA]</scope>
    <source>
        <strain evidence="2 3">YC2-7</strain>
    </source>
</reference>
<reference evidence="2 3" key="1">
    <citation type="submission" date="2019-05" db="EMBL/GenBank/DDBJ databases">
        <authorList>
            <person name="Lee S.D."/>
        </authorList>
    </citation>
    <scope>NUCLEOTIDE SEQUENCE [LARGE SCALE GENOMIC DNA]</scope>
    <source>
        <strain evidence="2 3">YC2-7</strain>
    </source>
</reference>
<protein>
    <submittedName>
        <fullName evidence="2">Uncharacterized protein</fullName>
    </submittedName>
</protein>